<dbReference type="PANTHER" id="PTHR40460:SF1">
    <property type="entry name" value="CSBD-LIKE DOMAIN-CONTAINING PROTEIN"/>
    <property type="match status" value="1"/>
</dbReference>
<feature type="compositionally biased region" description="Basic and acidic residues" evidence="1">
    <location>
        <begin position="40"/>
        <end position="56"/>
    </location>
</feature>
<dbReference type="InterPro" id="IPR036629">
    <property type="entry name" value="YjbJ_sf"/>
</dbReference>
<feature type="compositionally biased region" description="Basic and acidic residues" evidence="1">
    <location>
        <begin position="109"/>
        <end position="118"/>
    </location>
</feature>
<dbReference type="PANTHER" id="PTHR40460">
    <property type="entry name" value="CHROMOSOME 1, WHOLE GENOME SHOTGUN SEQUENCE"/>
    <property type="match status" value="1"/>
</dbReference>
<dbReference type="AlphaFoldDB" id="A0A9P4GQ78"/>
<dbReference type="OrthoDB" id="5309565at2759"/>
<proteinExistence type="predicted"/>
<feature type="region of interest" description="Disordered" evidence="1">
    <location>
        <begin position="109"/>
        <end position="132"/>
    </location>
</feature>
<evidence type="ECO:0000313" key="2">
    <source>
        <dbReference type="EMBL" id="KAF1849391.1"/>
    </source>
</evidence>
<feature type="compositionally biased region" description="Basic and acidic residues" evidence="1">
    <location>
        <begin position="159"/>
        <end position="175"/>
    </location>
</feature>
<dbReference type="SUPFAM" id="SSF69047">
    <property type="entry name" value="Hypothetical protein YjbJ"/>
    <property type="match status" value="1"/>
</dbReference>
<reference evidence="2" key="1">
    <citation type="submission" date="2020-01" db="EMBL/GenBank/DDBJ databases">
        <authorList>
            <consortium name="DOE Joint Genome Institute"/>
            <person name="Haridas S."/>
            <person name="Albert R."/>
            <person name="Binder M."/>
            <person name="Bloem J."/>
            <person name="Labutti K."/>
            <person name="Salamov A."/>
            <person name="Andreopoulos B."/>
            <person name="Baker S.E."/>
            <person name="Barry K."/>
            <person name="Bills G."/>
            <person name="Bluhm B.H."/>
            <person name="Cannon C."/>
            <person name="Castanera R."/>
            <person name="Culley D.E."/>
            <person name="Daum C."/>
            <person name="Ezra D."/>
            <person name="Gonzalez J.B."/>
            <person name="Henrissat B."/>
            <person name="Kuo A."/>
            <person name="Liang C."/>
            <person name="Lipzen A."/>
            <person name="Lutzoni F."/>
            <person name="Magnuson J."/>
            <person name="Mondo S."/>
            <person name="Nolan M."/>
            <person name="Ohm R."/>
            <person name="Pangilinan J."/>
            <person name="Park H.-J."/>
            <person name="Ramirez L."/>
            <person name="Alfaro M."/>
            <person name="Sun H."/>
            <person name="Tritt A."/>
            <person name="Yoshinaga Y."/>
            <person name="Zwiers L.-H."/>
            <person name="Turgeon B.G."/>
            <person name="Goodwin S.B."/>
            <person name="Spatafora J.W."/>
            <person name="Crous P.W."/>
            <person name="Grigoriev I.V."/>
        </authorList>
    </citation>
    <scope>NUCLEOTIDE SEQUENCE</scope>
    <source>
        <strain evidence="2">CBS 394.84</strain>
    </source>
</reference>
<dbReference type="RefSeq" id="XP_040791954.1">
    <property type="nucleotide sequence ID" value="XM_040936750.1"/>
</dbReference>
<comment type="caution">
    <text evidence="2">The sequence shown here is derived from an EMBL/GenBank/DDBJ whole genome shotgun (WGS) entry which is preliminary data.</text>
</comment>
<organism evidence="2 3">
    <name type="scientific">Cucurbitaria berberidis CBS 394.84</name>
    <dbReference type="NCBI Taxonomy" id="1168544"/>
    <lineage>
        <taxon>Eukaryota</taxon>
        <taxon>Fungi</taxon>
        <taxon>Dikarya</taxon>
        <taxon>Ascomycota</taxon>
        <taxon>Pezizomycotina</taxon>
        <taxon>Dothideomycetes</taxon>
        <taxon>Pleosporomycetidae</taxon>
        <taxon>Pleosporales</taxon>
        <taxon>Pleosporineae</taxon>
        <taxon>Cucurbitariaceae</taxon>
        <taxon>Cucurbitaria</taxon>
    </lineage>
</organism>
<keyword evidence="3" id="KW-1185">Reference proteome</keyword>
<evidence type="ECO:0000256" key="1">
    <source>
        <dbReference type="SAM" id="MobiDB-lite"/>
    </source>
</evidence>
<feature type="region of interest" description="Disordered" evidence="1">
    <location>
        <begin position="30"/>
        <end position="89"/>
    </location>
</feature>
<dbReference type="Proteomes" id="UP000800039">
    <property type="component" value="Unassembled WGS sequence"/>
</dbReference>
<protein>
    <recommendedName>
        <fullName evidence="4">CsbD-like domain-containing protein</fullName>
    </recommendedName>
</protein>
<accession>A0A9P4GQ78</accession>
<feature type="region of interest" description="Disordered" evidence="1">
    <location>
        <begin position="151"/>
        <end position="181"/>
    </location>
</feature>
<dbReference type="EMBL" id="ML976615">
    <property type="protein sequence ID" value="KAF1849391.1"/>
    <property type="molecule type" value="Genomic_DNA"/>
</dbReference>
<gene>
    <name evidence="2" type="ORF">K460DRAFT_404619</name>
</gene>
<name>A0A9P4GQ78_9PLEO</name>
<evidence type="ECO:0000313" key="3">
    <source>
        <dbReference type="Proteomes" id="UP000800039"/>
    </source>
</evidence>
<evidence type="ECO:0008006" key="4">
    <source>
        <dbReference type="Google" id="ProtNLM"/>
    </source>
</evidence>
<dbReference type="GeneID" id="63854000"/>
<sequence length="181" mass="18479">MSNTNTNKDQTSTLQSYVDQATGAVQSAIGSLTGSTADKAQGENRKVVADAEHDISHSAAKAGPFTVSGSGGVAKDDSDRTAGSWNQNVGAAKEAVGGFVGAEGLKQEGIRQNKEGKGQEAQGQLNDLGKGIHDRVGGTIGGAVAGLAGNDAQRAEAQAQHDEGKARQRGVEVDLQKQNPQ</sequence>